<dbReference type="EMBL" id="CM001882">
    <property type="protein sequence ID" value="EOY03020.1"/>
    <property type="molecule type" value="Genomic_DNA"/>
</dbReference>
<dbReference type="HOGENOM" id="CLU_2745165_0_0_1"/>
<evidence type="ECO:0000313" key="1">
    <source>
        <dbReference type="EMBL" id="EOY03020.1"/>
    </source>
</evidence>
<sequence>MRNGTTTIDLVHRRLDWEGYLMVYRSIDVEVPKHPASWRQMQNLEKKKECSALQLPMEKKDFESYLTYVLR</sequence>
<dbReference type="Gramene" id="EOY03020">
    <property type="protein sequence ID" value="EOY03020"/>
    <property type="gene ID" value="TCM_017431"/>
</dbReference>
<gene>
    <name evidence="1" type="ORF">TCM_017431</name>
</gene>
<dbReference type="AlphaFoldDB" id="A0A061EDF8"/>
<proteinExistence type="predicted"/>
<accession>A0A061EDF8</accession>
<dbReference type="InParanoid" id="A0A061EDF8"/>
<keyword evidence="2" id="KW-1185">Reference proteome</keyword>
<evidence type="ECO:0000313" key="2">
    <source>
        <dbReference type="Proteomes" id="UP000026915"/>
    </source>
</evidence>
<dbReference type="Proteomes" id="UP000026915">
    <property type="component" value="Chromosome 4"/>
</dbReference>
<reference evidence="1 2" key="1">
    <citation type="journal article" date="2013" name="Genome Biol.">
        <title>The genome sequence of the most widely cultivated cacao type and its use to identify candidate genes regulating pod color.</title>
        <authorList>
            <person name="Motamayor J.C."/>
            <person name="Mockaitis K."/>
            <person name="Schmutz J."/>
            <person name="Haiminen N."/>
            <person name="Iii D.L."/>
            <person name="Cornejo O."/>
            <person name="Findley S.D."/>
            <person name="Zheng P."/>
            <person name="Utro F."/>
            <person name="Royaert S."/>
            <person name="Saski C."/>
            <person name="Jenkins J."/>
            <person name="Podicheti R."/>
            <person name="Zhao M."/>
            <person name="Scheffler B.E."/>
            <person name="Stack J.C."/>
            <person name="Feltus F.A."/>
            <person name="Mustiga G.M."/>
            <person name="Amores F."/>
            <person name="Phillips W."/>
            <person name="Marelli J.P."/>
            <person name="May G.D."/>
            <person name="Shapiro H."/>
            <person name="Ma J."/>
            <person name="Bustamante C.D."/>
            <person name="Schnell R.J."/>
            <person name="Main D."/>
            <person name="Gilbert D."/>
            <person name="Parida L."/>
            <person name="Kuhn D.N."/>
        </authorList>
    </citation>
    <scope>NUCLEOTIDE SEQUENCE [LARGE SCALE GENOMIC DNA]</scope>
    <source>
        <strain evidence="2">cv. Matina 1-6</strain>
    </source>
</reference>
<protein>
    <submittedName>
        <fullName evidence="1">Uncharacterized protein</fullName>
    </submittedName>
</protein>
<organism evidence="1 2">
    <name type="scientific">Theobroma cacao</name>
    <name type="common">Cacao</name>
    <name type="synonym">Cocoa</name>
    <dbReference type="NCBI Taxonomy" id="3641"/>
    <lineage>
        <taxon>Eukaryota</taxon>
        <taxon>Viridiplantae</taxon>
        <taxon>Streptophyta</taxon>
        <taxon>Embryophyta</taxon>
        <taxon>Tracheophyta</taxon>
        <taxon>Spermatophyta</taxon>
        <taxon>Magnoliopsida</taxon>
        <taxon>eudicotyledons</taxon>
        <taxon>Gunneridae</taxon>
        <taxon>Pentapetalae</taxon>
        <taxon>rosids</taxon>
        <taxon>malvids</taxon>
        <taxon>Malvales</taxon>
        <taxon>Malvaceae</taxon>
        <taxon>Byttnerioideae</taxon>
        <taxon>Theobroma</taxon>
    </lineage>
</organism>
<name>A0A061EDF8_THECC</name>